<proteinExistence type="predicted"/>
<keyword evidence="2" id="KW-1185">Reference proteome</keyword>
<name>A0A5A9PHH2_9TELE</name>
<gene>
    <name evidence="1" type="ORF">E1301_Tti020774</name>
</gene>
<evidence type="ECO:0000313" key="2">
    <source>
        <dbReference type="Proteomes" id="UP000324632"/>
    </source>
</evidence>
<dbReference type="AlphaFoldDB" id="A0A5A9PHH2"/>
<comment type="caution">
    <text evidence="1">The sequence shown here is derived from an EMBL/GenBank/DDBJ whole genome shotgun (WGS) entry which is preliminary data.</text>
</comment>
<accession>A0A5A9PHH2</accession>
<evidence type="ECO:0000313" key="1">
    <source>
        <dbReference type="EMBL" id="KAA0721333.1"/>
    </source>
</evidence>
<dbReference type="EMBL" id="SOYY01000005">
    <property type="protein sequence ID" value="KAA0721333.1"/>
    <property type="molecule type" value="Genomic_DNA"/>
</dbReference>
<sequence length="95" mass="10933">MQHDRNPTRAMCHSVVRNIVSSCKGFDGAIFLWSQQMRVVDVSSWVNVCHWLATDTVLFNPFELDTCAVVVPEQIVRKDDQFNQSDMMEVNKDSQ</sequence>
<dbReference type="Proteomes" id="UP000324632">
    <property type="component" value="Chromosome 5"/>
</dbReference>
<reference evidence="1 2" key="1">
    <citation type="journal article" date="2019" name="Mol. Ecol. Resour.">
        <title>Chromosome-level genome assembly of Triplophysa tibetana, a fish adapted to the harsh high-altitude environment of the Tibetan Plateau.</title>
        <authorList>
            <person name="Yang X."/>
            <person name="Liu H."/>
            <person name="Ma Z."/>
            <person name="Zou Y."/>
            <person name="Zou M."/>
            <person name="Mao Y."/>
            <person name="Li X."/>
            <person name="Wang H."/>
            <person name="Chen T."/>
            <person name="Wang W."/>
            <person name="Yang R."/>
        </authorList>
    </citation>
    <scope>NUCLEOTIDE SEQUENCE [LARGE SCALE GENOMIC DNA]</scope>
    <source>
        <strain evidence="1">TTIB1903HZAU</strain>
        <tissue evidence="1">Muscle</tissue>
    </source>
</reference>
<protein>
    <submittedName>
        <fullName evidence="1">Uncharacterized protein</fullName>
    </submittedName>
</protein>
<organism evidence="1 2">
    <name type="scientific">Triplophysa tibetana</name>
    <dbReference type="NCBI Taxonomy" id="1572043"/>
    <lineage>
        <taxon>Eukaryota</taxon>
        <taxon>Metazoa</taxon>
        <taxon>Chordata</taxon>
        <taxon>Craniata</taxon>
        <taxon>Vertebrata</taxon>
        <taxon>Euteleostomi</taxon>
        <taxon>Actinopterygii</taxon>
        <taxon>Neopterygii</taxon>
        <taxon>Teleostei</taxon>
        <taxon>Ostariophysi</taxon>
        <taxon>Cypriniformes</taxon>
        <taxon>Nemacheilidae</taxon>
        <taxon>Triplophysa</taxon>
    </lineage>
</organism>